<dbReference type="InterPro" id="IPR000847">
    <property type="entry name" value="LysR_HTH_N"/>
</dbReference>
<dbReference type="PROSITE" id="PS50931">
    <property type="entry name" value="HTH_LYSR"/>
    <property type="match status" value="1"/>
</dbReference>
<evidence type="ECO:0000313" key="6">
    <source>
        <dbReference type="EMBL" id="TFV09692.1"/>
    </source>
</evidence>
<keyword evidence="3" id="KW-0238">DNA-binding</keyword>
<dbReference type="OrthoDB" id="8885940at2"/>
<feature type="domain" description="HTH lysR-type" evidence="5">
    <location>
        <begin position="1"/>
        <end position="58"/>
    </location>
</feature>
<dbReference type="InterPro" id="IPR058163">
    <property type="entry name" value="LysR-type_TF_proteobact-type"/>
</dbReference>
<dbReference type="InterPro" id="IPR005119">
    <property type="entry name" value="LysR_subst-bd"/>
</dbReference>
<evidence type="ECO:0000256" key="2">
    <source>
        <dbReference type="ARBA" id="ARBA00023015"/>
    </source>
</evidence>
<dbReference type="RefSeq" id="WP_135056793.1">
    <property type="nucleotide sequence ID" value="NZ_JADGLC010000015.1"/>
</dbReference>
<proteinExistence type="inferred from homology"/>
<comment type="caution">
    <text evidence="6">The sequence shown here is derived from an EMBL/GenBank/DDBJ whole genome shotgun (WGS) entry which is preliminary data.</text>
</comment>
<evidence type="ECO:0000256" key="3">
    <source>
        <dbReference type="ARBA" id="ARBA00023125"/>
    </source>
</evidence>
<dbReference type="SUPFAM" id="SSF53850">
    <property type="entry name" value="Periplasmic binding protein-like II"/>
    <property type="match status" value="1"/>
</dbReference>
<dbReference type="GO" id="GO:0006351">
    <property type="term" value="P:DNA-templated transcription"/>
    <property type="evidence" value="ECO:0007669"/>
    <property type="project" value="TreeGrafter"/>
</dbReference>
<dbReference type="EMBL" id="SPPA01000015">
    <property type="protein sequence ID" value="TFV09692.1"/>
    <property type="molecule type" value="Genomic_DNA"/>
</dbReference>
<dbReference type="GO" id="GO:0003700">
    <property type="term" value="F:DNA-binding transcription factor activity"/>
    <property type="evidence" value="ECO:0007669"/>
    <property type="project" value="InterPro"/>
</dbReference>
<dbReference type="Pfam" id="PF03466">
    <property type="entry name" value="LysR_substrate"/>
    <property type="match status" value="1"/>
</dbReference>
<reference evidence="6 7" key="1">
    <citation type="submission" date="2019-03" db="EMBL/GenBank/DDBJ databases">
        <title>Diversity of the mouse oral microbiome.</title>
        <authorList>
            <person name="Joseph S."/>
            <person name="Aduse-Opoku J."/>
            <person name="Curtis M."/>
            <person name="Wade W."/>
            <person name="Hashim A."/>
        </authorList>
    </citation>
    <scope>NUCLEOTIDE SEQUENCE [LARGE SCALE GENOMIC DNA]</scope>
    <source>
        <strain evidence="6 7">WT12</strain>
    </source>
</reference>
<dbReference type="CDD" id="cd08422">
    <property type="entry name" value="PBP2_CrgA_like"/>
    <property type="match status" value="1"/>
</dbReference>
<dbReference type="PANTHER" id="PTHR30537">
    <property type="entry name" value="HTH-TYPE TRANSCRIPTIONAL REGULATOR"/>
    <property type="match status" value="1"/>
</dbReference>
<comment type="similarity">
    <text evidence="1">Belongs to the LysR transcriptional regulatory family.</text>
</comment>
<name>A0A4Y9JWN1_9PAST</name>
<dbReference type="AlphaFoldDB" id="A0A4Y9JWN1"/>
<evidence type="ECO:0000313" key="7">
    <source>
        <dbReference type="Proteomes" id="UP000297396"/>
    </source>
</evidence>
<evidence type="ECO:0000259" key="5">
    <source>
        <dbReference type="PROSITE" id="PS50931"/>
    </source>
</evidence>
<dbReference type="SUPFAM" id="SSF46785">
    <property type="entry name" value="Winged helix' DNA-binding domain"/>
    <property type="match status" value="1"/>
</dbReference>
<dbReference type="InterPro" id="IPR036390">
    <property type="entry name" value="WH_DNA-bd_sf"/>
</dbReference>
<keyword evidence="2" id="KW-0805">Transcription regulation</keyword>
<dbReference type="Pfam" id="PF00126">
    <property type="entry name" value="HTH_1"/>
    <property type="match status" value="1"/>
</dbReference>
<accession>A0A4Y9JWN1</accession>
<evidence type="ECO:0000256" key="4">
    <source>
        <dbReference type="ARBA" id="ARBA00023163"/>
    </source>
</evidence>
<evidence type="ECO:0000256" key="1">
    <source>
        <dbReference type="ARBA" id="ARBA00009437"/>
    </source>
</evidence>
<dbReference type="PANTHER" id="PTHR30537:SF5">
    <property type="entry name" value="HTH-TYPE TRANSCRIPTIONAL ACTIVATOR TTDR-RELATED"/>
    <property type="match status" value="1"/>
</dbReference>
<dbReference type="GO" id="GO:0043565">
    <property type="term" value="F:sequence-specific DNA binding"/>
    <property type="evidence" value="ECO:0007669"/>
    <property type="project" value="TreeGrafter"/>
</dbReference>
<dbReference type="InterPro" id="IPR036388">
    <property type="entry name" value="WH-like_DNA-bd_sf"/>
</dbReference>
<dbReference type="Gene3D" id="3.40.190.290">
    <property type="match status" value="1"/>
</dbReference>
<dbReference type="Proteomes" id="UP000297396">
    <property type="component" value="Unassembled WGS sequence"/>
</dbReference>
<gene>
    <name evidence="6" type="ORF">E4T80_07435</name>
</gene>
<protein>
    <submittedName>
        <fullName evidence="6">LysR family transcriptional regulator</fullName>
    </submittedName>
</protein>
<dbReference type="Gene3D" id="1.10.10.10">
    <property type="entry name" value="Winged helix-like DNA-binding domain superfamily/Winged helix DNA-binding domain"/>
    <property type="match status" value="1"/>
</dbReference>
<dbReference type="FunFam" id="1.10.10.10:FF:000001">
    <property type="entry name" value="LysR family transcriptional regulator"/>
    <property type="match status" value="1"/>
</dbReference>
<sequence length="291" mass="32997">MNLNALRLFVAVVQDGSLSKAAHRLSVPIATLSRQMTELEKSFNIQLFDRQKTGVKPTMAGQQLYEQIYQSLDNLSQVTQSFSGDSCEISGKLRISTYTDSEEIWAWIDEFCERHSNVSVHLQVTDRVLDLVEDGIDFAFRVGDLQADNVVARPVMTIRTKWLAHKQVLEKYGTPDGLDDLVNFPIVGWAKPDHKYLQIPMGKKVLNLPYIFSSNDVYAIANAIKNGRGIGLLSEQLANHLINEHNLVEILADSTISEFTVHLLYVKHRHQSALKQAFLDFIKEKTRVERT</sequence>
<organism evidence="6 7">
    <name type="scientific">Muribacter muris</name>
    <dbReference type="NCBI Taxonomy" id="67855"/>
    <lineage>
        <taxon>Bacteria</taxon>
        <taxon>Pseudomonadati</taxon>
        <taxon>Pseudomonadota</taxon>
        <taxon>Gammaproteobacteria</taxon>
        <taxon>Pasteurellales</taxon>
        <taxon>Pasteurellaceae</taxon>
        <taxon>Muribacter</taxon>
    </lineage>
</organism>
<keyword evidence="4" id="KW-0804">Transcription</keyword>